<proteinExistence type="predicted"/>
<reference evidence="4 5" key="1">
    <citation type="submission" date="2022-01" db="EMBL/GenBank/DDBJ databases">
        <title>Whole genome-based taxonomy of the Shewanellaceae.</title>
        <authorList>
            <person name="Martin-Rodriguez A.J."/>
        </authorList>
    </citation>
    <scope>NUCLEOTIDE SEQUENCE [LARGE SCALE GENOMIC DNA]</scope>
    <source>
        <strain evidence="4 5">DSM 24955</strain>
    </source>
</reference>
<evidence type="ECO:0000256" key="2">
    <source>
        <dbReference type="ARBA" id="ARBA00023180"/>
    </source>
</evidence>
<gene>
    <name evidence="4" type="ORF">L2737_02190</name>
</gene>
<dbReference type="InterPro" id="IPR027417">
    <property type="entry name" value="P-loop_NTPase"/>
</dbReference>
<dbReference type="Proteomes" id="UP001202134">
    <property type="component" value="Unassembled WGS sequence"/>
</dbReference>
<evidence type="ECO:0000313" key="4">
    <source>
        <dbReference type="EMBL" id="MCL1044142.1"/>
    </source>
</evidence>
<dbReference type="InterPro" id="IPR000863">
    <property type="entry name" value="Sulfotransferase_dom"/>
</dbReference>
<dbReference type="RefSeq" id="WP_248954601.1">
    <property type="nucleotide sequence ID" value="NZ_JAKIKU010000001.1"/>
</dbReference>
<dbReference type="Pfam" id="PF00685">
    <property type="entry name" value="Sulfotransfer_1"/>
    <property type="match status" value="1"/>
</dbReference>
<dbReference type="PANTHER" id="PTHR10605">
    <property type="entry name" value="HEPARAN SULFATE SULFOTRANSFERASE"/>
    <property type="match status" value="1"/>
</dbReference>
<dbReference type="Gene3D" id="3.40.50.300">
    <property type="entry name" value="P-loop containing nucleotide triphosphate hydrolases"/>
    <property type="match status" value="1"/>
</dbReference>
<sequence>MKRFFGFILNRLKVLFKLGSKPDFLILGAQKAGTTSLFYTINSSSNNFCSPRNKELYFFSENYYRGIEYYTAQFPIFRKKKSISGEATPDYLFYHRAPERIKMFNPDMKFVIVLRDPIERAFSQYNHQNFTRKTIANDPMSFSNSIRKEESRYDIQGKSEYFYEYKYFSYKKRGLYEEQIERWFEYFPREQFFFIDISELNNNGVMTNLFNFLGLDDSKLKRNISRVYNKNETDKFTIKNEDVNYLNDFYKGRFSNLEKLTGRTFSWTSKYE</sequence>
<evidence type="ECO:0000256" key="1">
    <source>
        <dbReference type="ARBA" id="ARBA00022679"/>
    </source>
</evidence>
<dbReference type="SUPFAM" id="SSF52540">
    <property type="entry name" value="P-loop containing nucleoside triphosphate hydrolases"/>
    <property type="match status" value="1"/>
</dbReference>
<dbReference type="EMBL" id="JAKIKU010000001">
    <property type="protein sequence ID" value="MCL1044142.1"/>
    <property type="molecule type" value="Genomic_DNA"/>
</dbReference>
<keyword evidence="5" id="KW-1185">Reference proteome</keyword>
<protein>
    <submittedName>
        <fullName evidence="4">Sulfotransferase domain-containing protein</fullName>
    </submittedName>
</protein>
<keyword evidence="1" id="KW-0808">Transferase</keyword>
<comment type="caution">
    <text evidence="4">The sequence shown here is derived from an EMBL/GenBank/DDBJ whole genome shotgun (WGS) entry which is preliminary data.</text>
</comment>
<evidence type="ECO:0000313" key="5">
    <source>
        <dbReference type="Proteomes" id="UP001202134"/>
    </source>
</evidence>
<keyword evidence="2" id="KW-0325">Glycoprotein</keyword>
<name>A0ABT0KJZ5_9GAMM</name>
<accession>A0ABT0KJZ5</accession>
<organism evidence="4 5">
    <name type="scientific">Shewanella electrodiphila</name>
    <dbReference type="NCBI Taxonomy" id="934143"/>
    <lineage>
        <taxon>Bacteria</taxon>
        <taxon>Pseudomonadati</taxon>
        <taxon>Pseudomonadota</taxon>
        <taxon>Gammaproteobacteria</taxon>
        <taxon>Alteromonadales</taxon>
        <taxon>Shewanellaceae</taxon>
        <taxon>Shewanella</taxon>
    </lineage>
</organism>
<evidence type="ECO:0000259" key="3">
    <source>
        <dbReference type="Pfam" id="PF00685"/>
    </source>
</evidence>
<feature type="domain" description="Sulfotransferase" evidence="3">
    <location>
        <begin position="22"/>
        <end position="231"/>
    </location>
</feature>
<dbReference type="InterPro" id="IPR037359">
    <property type="entry name" value="NST/OST"/>
</dbReference>
<dbReference type="PANTHER" id="PTHR10605:SF56">
    <property type="entry name" value="BIFUNCTIONAL HEPARAN SULFATE N-DEACETYLASE_N-SULFOTRANSFERASE"/>
    <property type="match status" value="1"/>
</dbReference>